<evidence type="ECO:0000256" key="2">
    <source>
        <dbReference type="ARBA" id="ARBA00023125"/>
    </source>
</evidence>
<evidence type="ECO:0000313" key="5">
    <source>
        <dbReference type="EMBL" id="OIJ35039.1"/>
    </source>
</evidence>
<dbReference type="InterPro" id="IPR008920">
    <property type="entry name" value="TF_FadR/GntR_C"/>
</dbReference>
<evidence type="ECO:0000256" key="1">
    <source>
        <dbReference type="ARBA" id="ARBA00023015"/>
    </source>
</evidence>
<dbReference type="InterPro" id="IPR011711">
    <property type="entry name" value="GntR_C"/>
</dbReference>
<dbReference type="EMBL" id="MODZ01000013">
    <property type="protein sequence ID" value="OIJ35039.1"/>
    <property type="molecule type" value="Genomic_DNA"/>
</dbReference>
<gene>
    <name evidence="5" type="ORF">BK826_09555</name>
</gene>
<dbReference type="GO" id="GO:0003677">
    <property type="term" value="F:DNA binding"/>
    <property type="evidence" value="ECO:0007669"/>
    <property type="project" value="UniProtKB-KW"/>
</dbReference>
<dbReference type="CDD" id="cd07377">
    <property type="entry name" value="WHTH_GntR"/>
    <property type="match status" value="1"/>
</dbReference>
<keyword evidence="3" id="KW-0804">Transcription</keyword>
<dbReference type="Pfam" id="PF00392">
    <property type="entry name" value="GntR"/>
    <property type="match status" value="1"/>
</dbReference>
<dbReference type="Proteomes" id="UP000179540">
    <property type="component" value="Unassembled WGS sequence"/>
</dbReference>
<comment type="caution">
    <text evidence="5">The sequence shown here is derived from an EMBL/GenBank/DDBJ whole genome shotgun (WGS) entry which is preliminary data.</text>
</comment>
<evidence type="ECO:0000313" key="6">
    <source>
        <dbReference type="Proteomes" id="UP000179540"/>
    </source>
</evidence>
<feature type="domain" description="HTH gntR-type" evidence="4">
    <location>
        <begin position="8"/>
        <end position="75"/>
    </location>
</feature>
<dbReference type="InterPro" id="IPR000524">
    <property type="entry name" value="Tscrpt_reg_HTH_GntR"/>
</dbReference>
<dbReference type="InterPro" id="IPR036388">
    <property type="entry name" value="WH-like_DNA-bd_sf"/>
</dbReference>
<evidence type="ECO:0000256" key="3">
    <source>
        <dbReference type="ARBA" id="ARBA00023163"/>
    </source>
</evidence>
<reference evidence="5 6" key="1">
    <citation type="submission" date="2016-10" db="EMBL/GenBank/DDBJ databases">
        <title>Draft genome sequence of strain LCT isolated from the Shenzhou X spacecraft of China.</title>
        <authorList>
            <person name="Huang B."/>
        </authorList>
    </citation>
    <scope>NUCLEOTIDE SEQUENCE [LARGE SCALE GENOMIC DNA]</scope>
    <source>
        <strain evidence="5 6">LCT-H5</strain>
    </source>
</reference>
<organism evidence="5 6">
    <name type="scientific">Rothia kristinae</name>
    <dbReference type="NCBI Taxonomy" id="37923"/>
    <lineage>
        <taxon>Bacteria</taxon>
        <taxon>Bacillati</taxon>
        <taxon>Actinomycetota</taxon>
        <taxon>Actinomycetes</taxon>
        <taxon>Micrococcales</taxon>
        <taxon>Micrococcaceae</taxon>
        <taxon>Rothia</taxon>
    </lineage>
</organism>
<keyword evidence="1" id="KW-0805">Transcription regulation</keyword>
<dbReference type="SMART" id="SM00345">
    <property type="entry name" value="HTH_GNTR"/>
    <property type="match status" value="1"/>
</dbReference>
<keyword evidence="2" id="KW-0238">DNA-binding</keyword>
<dbReference type="PANTHER" id="PTHR43537">
    <property type="entry name" value="TRANSCRIPTIONAL REGULATOR, GNTR FAMILY"/>
    <property type="match status" value="1"/>
</dbReference>
<sequence>MSPEPSPTTQAERVYGALLEDLILTRIAPGAPLSEAELGQRFEAGRTPVREALKRLEGDQLVVTYPRRGTFATRVDLDALEEVTEVRRVLEPLAAGRAAQRTDRDLLPAPEQLVLESLACEAEALEASDPKELLRFDLRVHQAVYRAAGNHLLAGTLTNYGNLATRIWSSTISQLLEVRGHVREHAELLRCLLAGDEDQAERLAAEHVDAFEEAMRAALTRPPRGR</sequence>
<dbReference type="RefSeq" id="WP_075515416.1">
    <property type="nucleotide sequence ID" value="NZ_MODZ01000013.1"/>
</dbReference>
<dbReference type="AlphaFoldDB" id="A0A1S2MYR5"/>
<proteinExistence type="predicted"/>
<name>A0A1S2MYR5_9MICC</name>
<dbReference type="PROSITE" id="PS50949">
    <property type="entry name" value="HTH_GNTR"/>
    <property type="match status" value="1"/>
</dbReference>
<dbReference type="Gene3D" id="1.10.10.10">
    <property type="entry name" value="Winged helix-like DNA-binding domain superfamily/Winged helix DNA-binding domain"/>
    <property type="match status" value="1"/>
</dbReference>
<dbReference type="SUPFAM" id="SSF46785">
    <property type="entry name" value="Winged helix' DNA-binding domain"/>
    <property type="match status" value="1"/>
</dbReference>
<dbReference type="GO" id="GO:0003700">
    <property type="term" value="F:DNA-binding transcription factor activity"/>
    <property type="evidence" value="ECO:0007669"/>
    <property type="project" value="InterPro"/>
</dbReference>
<dbReference type="Gene3D" id="1.20.120.530">
    <property type="entry name" value="GntR ligand-binding domain-like"/>
    <property type="match status" value="1"/>
</dbReference>
<dbReference type="SMART" id="SM00895">
    <property type="entry name" value="FCD"/>
    <property type="match status" value="1"/>
</dbReference>
<dbReference type="InterPro" id="IPR036390">
    <property type="entry name" value="WH_DNA-bd_sf"/>
</dbReference>
<dbReference type="SUPFAM" id="SSF48008">
    <property type="entry name" value="GntR ligand-binding domain-like"/>
    <property type="match status" value="1"/>
</dbReference>
<accession>A0A1S2MYR5</accession>
<dbReference type="PANTHER" id="PTHR43537:SF5">
    <property type="entry name" value="UXU OPERON TRANSCRIPTIONAL REGULATOR"/>
    <property type="match status" value="1"/>
</dbReference>
<dbReference type="OrthoDB" id="8680240at2"/>
<dbReference type="Pfam" id="PF07729">
    <property type="entry name" value="FCD"/>
    <property type="match status" value="1"/>
</dbReference>
<evidence type="ECO:0000259" key="4">
    <source>
        <dbReference type="PROSITE" id="PS50949"/>
    </source>
</evidence>
<protein>
    <recommendedName>
        <fullName evidence="4">HTH gntR-type domain-containing protein</fullName>
    </recommendedName>
</protein>